<dbReference type="CDD" id="cd06195">
    <property type="entry name" value="FNR1"/>
    <property type="match status" value="1"/>
</dbReference>
<evidence type="ECO:0000256" key="2">
    <source>
        <dbReference type="ARBA" id="ARBA00008312"/>
    </source>
</evidence>
<dbReference type="GO" id="GO:0042167">
    <property type="term" value="P:heme catabolic process"/>
    <property type="evidence" value="ECO:0007669"/>
    <property type="project" value="TreeGrafter"/>
</dbReference>
<dbReference type="GO" id="GO:0004324">
    <property type="term" value="F:ferredoxin-NADP+ reductase activity"/>
    <property type="evidence" value="ECO:0007669"/>
    <property type="project" value="UniProtKB-EC"/>
</dbReference>
<dbReference type="EMBL" id="LKHS01000010">
    <property type="protein sequence ID" value="KQH85410.1"/>
    <property type="molecule type" value="Genomic_DNA"/>
</dbReference>
<protein>
    <recommendedName>
        <fullName evidence="3">ferredoxin--NADP(+) reductase</fullName>
        <ecNumber evidence="3">1.18.1.2</ecNumber>
    </recommendedName>
</protein>
<reference evidence="11 12" key="1">
    <citation type="submission" date="2015-08" db="EMBL/GenBank/DDBJ databases">
        <title>Antibacterial properties of a collection of Vibrionaceae strains.</title>
        <authorList>
            <person name="Giubergia S."/>
        </authorList>
    </citation>
    <scope>NUCLEOTIDE SEQUENCE [LARGE SCALE GENOMIC DNA]</scope>
    <source>
        <strain evidence="11 12">S0821</strain>
    </source>
</reference>
<dbReference type="InterPro" id="IPR051930">
    <property type="entry name" value="FNR_type-1"/>
</dbReference>
<dbReference type="InterPro" id="IPR008333">
    <property type="entry name" value="Cbr1-like_FAD-bd_dom"/>
</dbReference>
<dbReference type="Gene3D" id="3.40.50.80">
    <property type="entry name" value="Nucleotide-binding domain of ferredoxin-NADP reductase (FNR) module"/>
    <property type="match status" value="1"/>
</dbReference>
<evidence type="ECO:0000256" key="7">
    <source>
        <dbReference type="ARBA" id="ARBA00022857"/>
    </source>
</evidence>
<dbReference type="GO" id="GO:0034599">
    <property type="term" value="P:cellular response to oxidative stress"/>
    <property type="evidence" value="ECO:0007669"/>
    <property type="project" value="TreeGrafter"/>
</dbReference>
<gene>
    <name evidence="11" type="ORF">AMR76_12950</name>
</gene>
<dbReference type="RefSeq" id="WP_055466323.1">
    <property type="nucleotide sequence ID" value="NZ_LKHS01000010.1"/>
</dbReference>
<keyword evidence="12" id="KW-1185">Reference proteome</keyword>
<evidence type="ECO:0000259" key="10">
    <source>
        <dbReference type="PROSITE" id="PS51384"/>
    </source>
</evidence>
<evidence type="ECO:0000256" key="8">
    <source>
        <dbReference type="ARBA" id="ARBA00023002"/>
    </source>
</evidence>
<dbReference type="Gene3D" id="2.40.30.10">
    <property type="entry name" value="Translation factors"/>
    <property type="match status" value="1"/>
</dbReference>
<dbReference type="InterPro" id="IPR001709">
    <property type="entry name" value="Flavoprot_Pyr_Nucl_cyt_Rdtase"/>
</dbReference>
<dbReference type="AlphaFoldDB" id="A0A0Q2MCE5"/>
<dbReference type="PROSITE" id="PS51384">
    <property type="entry name" value="FAD_FR"/>
    <property type="match status" value="1"/>
</dbReference>
<evidence type="ECO:0000256" key="6">
    <source>
        <dbReference type="ARBA" id="ARBA00022827"/>
    </source>
</evidence>
<dbReference type="PANTHER" id="PTHR47878:SF1">
    <property type="entry name" value="FLAVODOXIN_FERREDOXIN--NADP REDUCTASE"/>
    <property type="match status" value="1"/>
</dbReference>
<dbReference type="PANTHER" id="PTHR47878">
    <property type="entry name" value="OXIDOREDUCTASE FAD/NAD(P)-BINDING DOMAIN PROTEIN"/>
    <property type="match status" value="1"/>
</dbReference>
<dbReference type="Proteomes" id="UP000051221">
    <property type="component" value="Unassembled WGS sequence"/>
</dbReference>
<dbReference type="Pfam" id="PF00970">
    <property type="entry name" value="FAD_binding_6"/>
    <property type="match status" value="1"/>
</dbReference>
<comment type="similarity">
    <text evidence="2">Belongs to the ferredoxin--NADP reductase type 1 family.</text>
</comment>
<evidence type="ECO:0000313" key="12">
    <source>
        <dbReference type="Proteomes" id="UP000051221"/>
    </source>
</evidence>
<dbReference type="InterPro" id="IPR017938">
    <property type="entry name" value="Riboflavin_synthase-like_b-brl"/>
</dbReference>
<comment type="cofactor">
    <cofactor evidence="1">
        <name>FAD</name>
        <dbReference type="ChEBI" id="CHEBI:57692"/>
    </cofactor>
</comment>
<keyword evidence="8" id="KW-0560">Oxidoreductase</keyword>
<dbReference type="Pfam" id="PF00175">
    <property type="entry name" value="NAD_binding_1"/>
    <property type="match status" value="1"/>
</dbReference>
<sequence length="252" mass="28218">MSQFAGFNPVHVIERIDWTPEQFSLRVRGAALPFAAGQFTKLGLSDEEGNLVSRAYSLVNAPEAQTDEHEFLIVAHPQGKLSPRLQSLRTGDTVWMGDSAYGDLIQPSIPEFTQDLWLLATGTGIGPFLSLLADQRLTQPNIVLVHGVRYDRDRVYREAIQTLVEQYQGRLRYHSVVSREAVDDAMSGRIPALIDSGELQTISELELAPERSFVMMCGNPEMIKDTASTLRDKGLPPFRQATGGNYIHERYW</sequence>
<name>A0A0Q2MCE5_VIBFU</name>
<keyword evidence="5" id="KW-0547">Nucleotide-binding</keyword>
<evidence type="ECO:0000256" key="3">
    <source>
        <dbReference type="ARBA" id="ARBA00013223"/>
    </source>
</evidence>
<accession>A0A0Q2MCE5</accession>
<dbReference type="FunCoup" id="A0A0Q2MCE5">
    <property type="interactions" value="94"/>
</dbReference>
<keyword evidence="6" id="KW-0274">FAD</keyword>
<dbReference type="InterPro" id="IPR039261">
    <property type="entry name" value="FNR_nucleotide-bd"/>
</dbReference>
<keyword evidence="7" id="KW-0521">NADP</keyword>
<dbReference type="EC" id="1.18.1.2" evidence="3"/>
<organism evidence="11 12">
    <name type="scientific">Vibrio furnissii</name>
    <dbReference type="NCBI Taxonomy" id="29494"/>
    <lineage>
        <taxon>Bacteria</taxon>
        <taxon>Pseudomonadati</taxon>
        <taxon>Pseudomonadota</taxon>
        <taxon>Gammaproteobacteria</taxon>
        <taxon>Vibrionales</taxon>
        <taxon>Vibrionaceae</taxon>
        <taxon>Vibrio</taxon>
    </lineage>
</organism>
<comment type="caution">
    <text evidence="11">The sequence shown here is derived from an EMBL/GenBank/DDBJ whole genome shotgun (WGS) entry which is preliminary data.</text>
</comment>
<dbReference type="SUPFAM" id="SSF63380">
    <property type="entry name" value="Riboflavin synthase domain-like"/>
    <property type="match status" value="1"/>
</dbReference>
<keyword evidence="4" id="KW-0285">Flavoprotein</keyword>
<proteinExistence type="inferred from homology"/>
<dbReference type="SUPFAM" id="SSF52343">
    <property type="entry name" value="Ferredoxin reductase-like, C-terminal NADP-linked domain"/>
    <property type="match status" value="1"/>
</dbReference>
<dbReference type="InterPro" id="IPR033892">
    <property type="entry name" value="FNR_bac"/>
</dbReference>
<evidence type="ECO:0000313" key="11">
    <source>
        <dbReference type="EMBL" id="KQH85410.1"/>
    </source>
</evidence>
<evidence type="ECO:0000256" key="9">
    <source>
        <dbReference type="ARBA" id="ARBA00047776"/>
    </source>
</evidence>
<evidence type="ECO:0000256" key="1">
    <source>
        <dbReference type="ARBA" id="ARBA00001974"/>
    </source>
</evidence>
<evidence type="ECO:0000256" key="5">
    <source>
        <dbReference type="ARBA" id="ARBA00022741"/>
    </source>
</evidence>
<evidence type="ECO:0000256" key="4">
    <source>
        <dbReference type="ARBA" id="ARBA00022630"/>
    </source>
</evidence>
<feature type="domain" description="FAD-binding FR-type" evidence="10">
    <location>
        <begin position="5"/>
        <end position="107"/>
    </location>
</feature>
<dbReference type="InterPro" id="IPR001433">
    <property type="entry name" value="OxRdtase_FAD/NAD-bd"/>
</dbReference>
<comment type="catalytic activity">
    <reaction evidence="9">
        <text>2 reduced [2Fe-2S]-[ferredoxin] + NADP(+) + H(+) = 2 oxidized [2Fe-2S]-[ferredoxin] + NADPH</text>
        <dbReference type="Rhea" id="RHEA:20125"/>
        <dbReference type="Rhea" id="RHEA-COMP:10000"/>
        <dbReference type="Rhea" id="RHEA-COMP:10001"/>
        <dbReference type="ChEBI" id="CHEBI:15378"/>
        <dbReference type="ChEBI" id="CHEBI:33737"/>
        <dbReference type="ChEBI" id="CHEBI:33738"/>
        <dbReference type="ChEBI" id="CHEBI:57783"/>
        <dbReference type="ChEBI" id="CHEBI:58349"/>
        <dbReference type="EC" id="1.18.1.2"/>
    </reaction>
</comment>
<dbReference type="InParanoid" id="A0A0Q2MCE5"/>
<dbReference type="PRINTS" id="PR00371">
    <property type="entry name" value="FPNCR"/>
</dbReference>
<dbReference type="InterPro" id="IPR017927">
    <property type="entry name" value="FAD-bd_FR_type"/>
</dbReference>
<dbReference type="GO" id="GO:0000166">
    <property type="term" value="F:nucleotide binding"/>
    <property type="evidence" value="ECO:0007669"/>
    <property type="project" value="UniProtKB-KW"/>
</dbReference>